<evidence type="ECO:0000313" key="1">
    <source>
        <dbReference type="EMBL" id="PAN43767.1"/>
    </source>
</evidence>
<gene>
    <name evidence="1" type="ORF">PAHAL_8G188900</name>
</gene>
<dbReference type="AlphaFoldDB" id="A0A2S3IFS1"/>
<name>A0A2S3IFS1_9POAL</name>
<dbReference type="Gramene" id="PAN43767">
    <property type="protein sequence ID" value="PAN43767"/>
    <property type="gene ID" value="PAHAL_8G188900"/>
</dbReference>
<organism evidence="1">
    <name type="scientific">Panicum hallii</name>
    <dbReference type="NCBI Taxonomy" id="206008"/>
    <lineage>
        <taxon>Eukaryota</taxon>
        <taxon>Viridiplantae</taxon>
        <taxon>Streptophyta</taxon>
        <taxon>Embryophyta</taxon>
        <taxon>Tracheophyta</taxon>
        <taxon>Spermatophyta</taxon>
        <taxon>Magnoliopsida</taxon>
        <taxon>Liliopsida</taxon>
        <taxon>Poales</taxon>
        <taxon>Poaceae</taxon>
        <taxon>PACMAD clade</taxon>
        <taxon>Panicoideae</taxon>
        <taxon>Panicodae</taxon>
        <taxon>Paniceae</taxon>
        <taxon>Panicinae</taxon>
        <taxon>Panicum</taxon>
        <taxon>Panicum sect. Panicum</taxon>
    </lineage>
</organism>
<sequence>MQRCLVDLGSGRGFDTVPQPSLPHLTSPDLQLSDLRCDAVASRQRPHQLGQSLQETQEALPPYPSADALDIDVDAVLGGVRHFHDLLHPRTDLVVLVSVVTSGVRDMHEQAAHALHLVLDEVHVAADAAKQLCLLGKG</sequence>
<reference evidence="1" key="1">
    <citation type="submission" date="2018-04" db="EMBL/GenBank/DDBJ databases">
        <title>WGS assembly of Panicum hallii.</title>
        <authorList>
            <person name="Lovell J."/>
            <person name="Jenkins J."/>
            <person name="Lowry D."/>
            <person name="Mamidi S."/>
            <person name="Sreedasyam A."/>
            <person name="Weng X."/>
            <person name="Barry K."/>
            <person name="Bonette J."/>
            <person name="Campitelli B."/>
            <person name="Daum C."/>
            <person name="Gordon S."/>
            <person name="Gould B."/>
            <person name="Lipzen A."/>
            <person name="Macqueen A."/>
            <person name="Palacio-Mejia J."/>
            <person name="Plott C."/>
            <person name="Shakirov E."/>
            <person name="Shu S."/>
            <person name="Yoshinaga Y."/>
            <person name="Zane M."/>
            <person name="Rokhsar D."/>
            <person name="Grimwood J."/>
            <person name="Schmutz J."/>
            <person name="Juenger T."/>
        </authorList>
    </citation>
    <scope>NUCLEOTIDE SEQUENCE [LARGE SCALE GENOMIC DNA]</scope>
    <source>
        <strain evidence="1">FIL2</strain>
    </source>
</reference>
<dbReference type="Proteomes" id="UP000243499">
    <property type="component" value="Chromosome 8"/>
</dbReference>
<proteinExistence type="predicted"/>
<dbReference type="EMBL" id="CM008053">
    <property type="protein sequence ID" value="PAN43767.1"/>
    <property type="molecule type" value="Genomic_DNA"/>
</dbReference>
<protein>
    <submittedName>
        <fullName evidence="1">Uncharacterized protein</fullName>
    </submittedName>
</protein>
<accession>A0A2S3IFS1</accession>